<sequence>MAEVFIEQLIPGQAVNSIFVLKAKKLLPLRNGTGHYLAVVLGDRTGQMEGRVWEPVYEIYHSCRVGDIVLVQGQASEYNGTVQIQISAMSVCREGETNPGRFLPSSKLEQDAAREKIVSVIESMHNTHLKRLLSLIFSDNDFLNALLTSPAAKRNHHAAIGGLMEHTLGIVSAAEQIAPVYPKIDRDLLVAGALLHDIGKVEEYSLGTDIDFTDEGRLLGHIVLGARLLDKYISGLPEFPEELRLKLLHMIVSHHGQYEWQSPKRPKFLEAAILHHLDMIDAAVDMFSSAVESRADQEEHWTGWVKGLDRYVFCK</sequence>
<keyword evidence="1 3" id="KW-0378">Hydrolase</keyword>
<accession>A0A4Y7RRG3</accession>
<evidence type="ECO:0000313" key="4">
    <source>
        <dbReference type="Proteomes" id="UP000297597"/>
    </source>
</evidence>
<dbReference type="SMART" id="SM00471">
    <property type="entry name" value="HDc"/>
    <property type="match status" value="1"/>
</dbReference>
<name>A0A4Y7RRG3_9FIRM</name>
<dbReference type="CDD" id="cd00077">
    <property type="entry name" value="HDc"/>
    <property type="match status" value="1"/>
</dbReference>
<dbReference type="CDD" id="cd04492">
    <property type="entry name" value="YhaM_OBF_like"/>
    <property type="match status" value="1"/>
</dbReference>
<comment type="caution">
    <text evidence="3">The sequence shown here is derived from an EMBL/GenBank/DDBJ whole genome shotgun (WGS) entry which is preliminary data.</text>
</comment>
<evidence type="ECO:0000259" key="2">
    <source>
        <dbReference type="PROSITE" id="PS51831"/>
    </source>
</evidence>
<evidence type="ECO:0000256" key="1">
    <source>
        <dbReference type="ARBA" id="ARBA00022801"/>
    </source>
</evidence>
<dbReference type="GO" id="GO:0031125">
    <property type="term" value="P:rRNA 3'-end processing"/>
    <property type="evidence" value="ECO:0007669"/>
    <property type="project" value="TreeGrafter"/>
</dbReference>
<dbReference type="InterPro" id="IPR012340">
    <property type="entry name" value="NA-bd_OB-fold"/>
</dbReference>
<dbReference type="InterPro" id="IPR006674">
    <property type="entry name" value="HD_domain"/>
</dbReference>
<dbReference type="GO" id="GO:0016787">
    <property type="term" value="F:hydrolase activity"/>
    <property type="evidence" value="ECO:0007669"/>
    <property type="project" value="UniProtKB-KW"/>
</dbReference>
<dbReference type="PANTHER" id="PTHR37294:SF1">
    <property type="entry name" value="3'-5' EXORIBONUCLEASE YHAM"/>
    <property type="match status" value="1"/>
</dbReference>
<dbReference type="EC" id="3.1.-.-" evidence="3"/>
<dbReference type="InterPro" id="IPR050798">
    <property type="entry name" value="YhaM_exoribonuc/phosphodiest"/>
</dbReference>
<feature type="domain" description="HD" evidence="2">
    <location>
        <begin position="163"/>
        <end position="283"/>
    </location>
</feature>
<gene>
    <name evidence="3" type="primary">yhaM</name>
    <name evidence="3" type="ORF">Pmgp_01596</name>
</gene>
<dbReference type="GO" id="GO:0003676">
    <property type="term" value="F:nucleic acid binding"/>
    <property type="evidence" value="ECO:0007669"/>
    <property type="project" value="InterPro"/>
</dbReference>
<proteinExistence type="predicted"/>
<dbReference type="Gene3D" id="1.10.3210.10">
    <property type="entry name" value="Hypothetical protein af1432"/>
    <property type="match status" value="1"/>
</dbReference>
<dbReference type="EMBL" id="QFFZ01000013">
    <property type="protein sequence ID" value="TEB11578.1"/>
    <property type="molecule type" value="Genomic_DNA"/>
</dbReference>
<dbReference type="Proteomes" id="UP000297597">
    <property type="component" value="Unassembled WGS sequence"/>
</dbReference>
<dbReference type="Pfam" id="PF01336">
    <property type="entry name" value="tRNA_anti-codon"/>
    <property type="match status" value="1"/>
</dbReference>
<dbReference type="InterPro" id="IPR004365">
    <property type="entry name" value="NA-bd_OB_tRNA"/>
</dbReference>
<evidence type="ECO:0000313" key="3">
    <source>
        <dbReference type="EMBL" id="TEB11578.1"/>
    </source>
</evidence>
<dbReference type="InterPro" id="IPR006675">
    <property type="entry name" value="HDIG_dom"/>
</dbReference>
<dbReference type="NCBIfam" id="TIGR00277">
    <property type="entry name" value="HDIG"/>
    <property type="match status" value="1"/>
</dbReference>
<dbReference type="SUPFAM" id="SSF109604">
    <property type="entry name" value="HD-domain/PDEase-like"/>
    <property type="match status" value="1"/>
</dbReference>
<dbReference type="AlphaFoldDB" id="A0A4Y7RRG3"/>
<dbReference type="SUPFAM" id="SSF50249">
    <property type="entry name" value="Nucleic acid-binding proteins"/>
    <property type="match status" value="1"/>
</dbReference>
<dbReference type="RefSeq" id="WP_134213470.1">
    <property type="nucleotide sequence ID" value="NZ_QFFZ01000013.1"/>
</dbReference>
<dbReference type="InterPro" id="IPR003607">
    <property type="entry name" value="HD/PDEase_dom"/>
</dbReference>
<keyword evidence="4" id="KW-1185">Reference proteome</keyword>
<organism evidence="3 4">
    <name type="scientific">Pelotomaculum propionicicum</name>
    <dbReference type="NCBI Taxonomy" id="258475"/>
    <lineage>
        <taxon>Bacteria</taxon>
        <taxon>Bacillati</taxon>
        <taxon>Bacillota</taxon>
        <taxon>Clostridia</taxon>
        <taxon>Eubacteriales</taxon>
        <taxon>Desulfotomaculaceae</taxon>
        <taxon>Pelotomaculum</taxon>
    </lineage>
</organism>
<dbReference type="PROSITE" id="PS51831">
    <property type="entry name" value="HD"/>
    <property type="match status" value="1"/>
</dbReference>
<reference evidence="3 4" key="1">
    <citation type="journal article" date="2018" name="Environ. Microbiol.">
        <title>Novel energy conservation strategies and behaviour of Pelotomaculum schinkii driving syntrophic propionate catabolism.</title>
        <authorList>
            <person name="Hidalgo-Ahumada C.A.P."/>
            <person name="Nobu M.K."/>
            <person name="Narihiro T."/>
            <person name="Tamaki H."/>
            <person name="Liu W.T."/>
            <person name="Kamagata Y."/>
            <person name="Stams A.J.M."/>
            <person name="Imachi H."/>
            <person name="Sousa D.Z."/>
        </authorList>
    </citation>
    <scope>NUCLEOTIDE SEQUENCE [LARGE SCALE GENOMIC DNA]</scope>
    <source>
        <strain evidence="3 4">MGP</strain>
    </source>
</reference>
<protein>
    <submittedName>
        <fullName evidence="3">3'-5' exoribonuclease YhaM</fullName>
        <ecNumber evidence="3">3.1.-.-</ecNumber>
    </submittedName>
</protein>
<dbReference type="OrthoDB" id="9778453at2"/>
<dbReference type="PANTHER" id="PTHR37294">
    <property type="entry name" value="3'-5' EXORIBONUCLEASE YHAM"/>
    <property type="match status" value="1"/>
</dbReference>
<dbReference type="Pfam" id="PF01966">
    <property type="entry name" value="HD"/>
    <property type="match status" value="1"/>
</dbReference>